<keyword evidence="5" id="KW-1003">Cell membrane</keyword>
<dbReference type="Ensembl" id="ENSOSUT00000005311.1">
    <property type="protein sequence ID" value="ENSOSUP00000005125.1"/>
    <property type="gene ID" value="ENSOSUG00000003806.1"/>
</dbReference>
<feature type="compositionally biased region" description="Gly residues" evidence="11">
    <location>
        <begin position="1"/>
        <end position="11"/>
    </location>
</feature>
<dbReference type="GO" id="GO:0005737">
    <property type="term" value="C:cytoplasm"/>
    <property type="evidence" value="ECO:0007669"/>
    <property type="project" value="UniProtKB-SubCell"/>
</dbReference>
<dbReference type="Proteomes" id="UP000694552">
    <property type="component" value="Unplaced"/>
</dbReference>
<dbReference type="GO" id="GO:0005615">
    <property type="term" value="C:extracellular space"/>
    <property type="evidence" value="ECO:0007669"/>
    <property type="project" value="TreeGrafter"/>
</dbReference>
<dbReference type="GO" id="GO:0090398">
    <property type="term" value="P:cellular senescence"/>
    <property type="evidence" value="ECO:0007669"/>
    <property type="project" value="TreeGrafter"/>
</dbReference>
<dbReference type="AlphaFoldDB" id="A0A8C8AMJ5"/>
<keyword evidence="10" id="KW-0472">Membrane</keyword>
<evidence type="ECO:0000256" key="5">
    <source>
        <dbReference type="ARBA" id="ARBA00022475"/>
    </source>
</evidence>
<evidence type="ECO:0000256" key="8">
    <source>
        <dbReference type="ARBA" id="ARBA00022685"/>
    </source>
</evidence>
<dbReference type="PANTHER" id="PTHR31613">
    <property type="entry name" value="AUGURIN"/>
    <property type="match status" value="1"/>
</dbReference>
<keyword evidence="13" id="KW-1185">Reference proteome</keyword>
<dbReference type="PANTHER" id="PTHR31613:SF2">
    <property type="entry name" value="AUGURIN"/>
    <property type="match status" value="1"/>
</dbReference>
<evidence type="ECO:0000256" key="1">
    <source>
        <dbReference type="ARBA" id="ARBA00004221"/>
    </source>
</evidence>
<evidence type="ECO:0000256" key="6">
    <source>
        <dbReference type="ARBA" id="ARBA00022490"/>
    </source>
</evidence>
<evidence type="ECO:0000256" key="11">
    <source>
        <dbReference type="SAM" id="MobiDB-lite"/>
    </source>
</evidence>
<comment type="similarity">
    <text evidence="4">Belongs to the augurin family.</text>
</comment>
<proteinExistence type="inferred from homology"/>
<dbReference type="GO" id="GO:0007417">
    <property type="term" value="P:central nervous system development"/>
    <property type="evidence" value="ECO:0007669"/>
    <property type="project" value="TreeGrafter"/>
</dbReference>
<comment type="subcellular location">
    <subcellularLocation>
        <location evidence="1">Apical cell membrane</location>
    </subcellularLocation>
    <subcellularLocation>
        <location evidence="2">Cytoplasm</location>
    </subcellularLocation>
    <subcellularLocation>
        <location evidence="3">Secreted</location>
    </subcellularLocation>
</comment>
<dbReference type="GO" id="GO:0031145">
    <property type="term" value="P:anaphase-promoting complex-dependent catabolic process"/>
    <property type="evidence" value="ECO:0007669"/>
    <property type="project" value="TreeGrafter"/>
</dbReference>
<feature type="region of interest" description="Disordered" evidence="11">
    <location>
        <begin position="1"/>
        <end position="23"/>
    </location>
</feature>
<evidence type="ECO:0000256" key="2">
    <source>
        <dbReference type="ARBA" id="ARBA00004496"/>
    </source>
</evidence>
<organism evidence="12 13">
    <name type="scientific">Otus sunia</name>
    <name type="common">Oriental scops-owl</name>
    <dbReference type="NCBI Taxonomy" id="257818"/>
    <lineage>
        <taxon>Eukaryota</taxon>
        <taxon>Metazoa</taxon>
        <taxon>Chordata</taxon>
        <taxon>Craniata</taxon>
        <taxon>Vertebrata</taxon>
        <taxon>Euteleostomi</taxon>
        <taxon>Archelosauria</taxon>
        <taxon>Archosauria</taxon>
        <taxon>Dinosauria</taxon>
        <taxon>Saurischia</taxon>
        <taxon>Theropoda</taxon>
        <taxon>Coelurosauria</taxon>
        <taxon>Aves</taxon>
        <taxon>Neognathae</taxon>
        <taxon>Neoaves</taxon>
        <taxon>Telluraves</taxon>
        <taxon>Strigiformes</taxon>
        <taxon>Strigidae</taxon>
        <taxon>Otus</taxon>
    </lineage>
</organism>
<dbReference type="GO" id="GO:0070314">
    <property type="term" value="P:G1 to G0 transition"/>
    <property type="evidence" value="ECO:0007669"/>
    <property type="project" value="TreeGrafter"/>
</dbReference>
<evidence type="ECO:0000313" key="12">
    <source>
        <dbReference type="Ensembl" id="ENSOSUP00000005125.1"/>
    </source>
</evidence>
<protein>
    <submittedName>
        <fullName evidence="12">ECRG4 augurin precursor</fullName>
    </submittedName>
</protein>
<keyword evidence="8" id="KW-0165">Cleavage on pair of basic residues</keyword>
<accession>A0A8C8AMJ5</accession>
<dbReference type="InterPro" id="IPR028173">
    <property type="entry name" value="Augurin"/>
</dbReference>
<reference evidence="12" key="1">
    <citation type="submission" date="2025-08" db="UniProtKB">
        <authorList>
            <consortium name="Ensembl"/>
        </authorList>
    </citation>
    <scope>IDENTIFICATION</scope>
</reference>
<evidence type="ECO:0000256" key="9">
    <source>
        <dbReference type="ARBA" id="ARBA00022729"/>
    </source>
</evidence>
<keyword evidence="7" id="KW-0964">Secreted</keyword>
<evidence type="ECO:0000256" key="10">
    <source>
        <dbReference type="ARBA" id="ARBA00023136"/>
    </source>
</evidence>
<evidence type="ECO:0000256" key="7">
    <source>
        <dbReference type="ARBA" id="ARBA00022525"/>
    </source>
</evidence>
<reference evidence="12" key="2">
    <citation type="submission" date="2025-09" db="UniProtKB">
        <authorList>
            <consortium name="Ensembl"/>
        </authorList>
    </citation>
    <scope>IDENTIFICATION</scope>
</reference>
<keyword evidence="6" id="KW-0963">Cytoplasm</keyword>
<keyword evidence="9" id="KW-0732">Signal</keyword>
<evidence type="ECO:0000256" key="3">
    <source>
        <dbReference type="ARBA" id="ARBA00004613"/>
    </source>
</evidence>
<dbReference type="Pfam" id="PF15187">
    <property type="entry name" value="Augurin"/>
    <property type="match status" value="1"/>
</dbReference>
<sequence>MPNKKGGGGGLPRPTETHLTPCWSAKGTSPGPVCLRAMPPPSPRGALPGAAFLLLLLLLPLLCAAPDVSRGNKLKLMLQKREAPVATKPEVSVKETAAKEFLSSLRRQRRQLWDRSQPDVQQWYQQFLYLGFDEAKFEDDISYWTNLGRARNEYYGGYYQHHYDEDSPIGPRNPHTFRHGADKTVHPPSLSILLCRQHRALRIIITPSHPGTDITSPLHQDRRAPIVHCGSTRTGTAWPWSSASCFKPDAATSPRLLGSARQGRQSDW</sequence>
<name>A0A8C8AMJ5_9STRI</name>
<dbReference type="GO" id="GO:0042127">
    <property type="term" value="P:regulation of cell population proliferation"/>
    <property type="evidence" value="ECO:0007669"/>
    <property type="project" value="TreeGrafter"/>
</dbReference>
<evidence type="ECO:0000256" key="4">
    <source>
        <dbReference type="ARBA" id="ARBA00011014"/>
    </source>
</evidence>
<evidence type="ECO:0000313" key="13">
    <source>
        <dbReference type="Proteomes" id="UP000694552"/>
    </source>
</evidence>
<dbReference type="GO" id="GO:0016324">
    <property type="term" value="C:apical plasma membrane"/>
    <property type="evidence" value="ECO:0007669"/>
    <property type="project" value="UniProtKB-SubCell"/>
</dbReference>